<accession>A0A4U5LW16</accession>
<dbReference type="OrthoDB" id="10392510at2759"/>
<gene>
    <name evidence="2" type="ORF">L596_027643</name>
</gene>
<evidence type="ECO:0000256" key="1">
    <source>
        <dbReference type="SAM" id="MobiDB-lite"/>
    </source>
</evidence>
<proteinExistence type="predicted"/>
<dbReference type="Proteomes" id="UP000298663">
    <property type="component" value="Unassembled WGS sequence"/>
</dbReference>
<reference evidence="2 3" key="1">
    <citation type="journal article" date="2015" name="Genome Biol.">
        <title>Comparative genomics of Steinernema reveals deeply conserved gene regulatory networks.</title>
        <authorList>
            <person name="Dillman A.R."/>
            <person name="Macchietto M."/>
            <person name="Porter C.F."/>
            <person name="Rogers A."/>
            <person name="Williams B."/>
            <person name="Antoshechkin I."/>
            <person name="Lee M.M."/>
            <person name="Goodwin Z."/>
            <person name="Lu X."/>
            <person name="Lewis E.E."/>
            <person name="Goodrich-Blair H."/>
            <person name="Stock S.P."/>
            <person name="Adams B.J."/>
            <person name="Sternberg P.W."/>
            <person name="Mortazavi A."/>
        </authorList>
    </citation>
    <scope>NUCLEOTIDE SEQUENCE [LARGE SCALE GENOMIC DNA]</scope>
    <source>
        <strain evidence="2 3">ALL</strain>
    </source>
</reference>
<protein>
    <submittedName>
        <fullName evidence="2">Uncharacterized protein</fullName>
    </submittedName>
</protein>
<evidence type="ECO:0000313" key="3">
    <source>
        <dbReference type="Proteomes" id="UP000298663"/>
    </source>
</evidence>
<feature type="region of interest" description="Disordered" evidence="1">
    <location>
        <begin position="166"/>
        <end position="191"/>
    </location>
</feature>
<name>A0A4U5LW16_STECR</name>
<dbReference type="EMBL" id="AZBU02000011">
    <property type="protein sequence ID" value="TKR60388.1"/>
    <property type="molecule type" value="Genomic_DNA"/>
</dbReference>
<reference evidence="2 3" key="2">
    <citation type="journal article" date="2019" name="G3 (Bethesda)">
        <title>Hybrid Assembly of the Genome of the Entomopathogenic Nematode Steinernema carpocapsae Identifies the X-Chromosome.</title>
        <authorList>
            <person name="Serra L."/>
            <person name="Macchietto M."/>
            <person name="Macias-Munoz A."/>
            <person name="McGill C.J."/>
            <person name="Rodriguez I.M."/>
            <person name="Rodriguez B."/>
            <person name="Murad R."/>
            <person name="Mortazavi A."/>
        </authorList>
    </citation>
    <scope>NUCLEOTIDE SEQUENCE [LARGE SCALE GENOMIC DNA]</scope>
    <source>
        <strain evidence="2 3">ALL</strain>
    </source>
</reference>
<sequence length="191" mass="21437">MRPDPTMPSSFIPLKTEIPDPSFTPQQPLDHLVHNNVTAAPPTFFSQPETTFQSLPGGLSQTDSQTSFAYQSEASAASVWVDVNRHLKMQILRNQQLAEILSPIRKREQQLLAEKKKRVTKKHNIRRKFSITNGFKAKATATTSSKSHSRISASINRWQNEICLRKRRRDQPAPPAASAPSVPAPKIEPIH</sequence>
<comment type="caution">
    <text evidence="2">The sequence shown here is derived from an EMBL/GenBank/DDBJ whole genome shotgun (WGS) entry which is preliminary data.</text>
</comment>
<organism evidence="2 3">
    <name type="scientific">Steinernema carpocapsae</name>
    <name type="common">Entomopathogenic nematode</name>
    <dbReference type="NCBI Taxonomy" id="34508"/>
    <lineage>
        <taxon>Eukaryota</taxon>
        <taxon>Metazoa</taxon>
        <taxon>Ecdysozoa</taxon>
        <taxon>Nematoda</taxon>
        <taxon>Chromadorea</taxon>
        <taxon>Rhabditida</taxon>
        <taxon>Tylenchina</taxon>
        <taxon>Panagrolaimomorpha</taxon>
        <taxon>Strongyloidoidea</taxon>
        <taxon>Steinernematidae</taxon>
        <taxon>Steinernema</taxon>
    </lineage>
</organism>
<dbReference type="AlphaFoldDB" id="A0A4U5LW16"/>
<feature type="region of interest" description="Disordered" evidence="1">
    <location>
        <begin position="1"/>
        <end position="26"/>
    </location>
</feature>
<evidence type="ECO:0000313" key="2">
    <source>
        <dbReference type="EMBL" id="TKR60388.1"/>
    </source>
</evidence>
<keyword evidence="3" id="KW-1185">Reference proteome</keyword>